<dbReference type="InterPro" id="IPR007630">
    <property type="entry name" value="RNA_pol_sigma70_r4"/>
</dbReference>
<dbReference type="InterPro" id="IPR014284">
    <property type="entry name" value="RNA_pol_sigma-70_dom"/>
</dbReference>
<proteinExistence type="predicted"/>
<dbReference type="EMBL" id="VUNJ01000004">
    <property type="protein sequence ID" value="MST91380.1"/>
    <property type="molecule type" value="Genomic_DNA"/>
</dbReference>
<dbReference type="InterPro" id="IPR013324">
    <property type="entry name" value="RNA_pol_sigma_r3/r4-like"/>
</dbReference>
<dbReference type="GO" id="GO:0006352">
    <property type="term" value="P:DNA-templated transcription initiation"/>
    <property type="evidence" value="ECO:0007669"/>
    <property type="project" value="InterPro"/>
</dbReference>
<comment type="caution">
    <text evidence="2">The sequence shown here is derived from an EMBL/GenBank/DDBJ whole genome shotgun (WGS) entry which is preliminary data.</text>
</comment>
<dbReference type="InterPro" id="IPR036388">
    <property type="entry name" value="WH-like_DNA-bd_sf"/>
</dbReference>
<sequence>MEKIPRCNDERCRLDAFCKTVLRNESVNYLLKLQRQREREKSFSDLTQAELGQLCTEDRHSCDEFVFSSHGCDLYIDNEQVANAFAELSQEEQSVLILHFVMELTDKEAGVLLGLSQYAVRRRRKKALDTMRNRLRPILPKGG</sequence>
<evidence type="ECO:0000313" key="2">
    <source>
        <dbReference type="EMBL" id="MST91380.1"/>
    </source>
</evidence>
<dbReference type="NCBIfam" id="TIGR02937">
    <property type="entry name" value="sigma70-ECF"/>
    <property type="match status" value="1"/>
</dbReference>
<gene>
    <name evidence="2" type="ORF">FYJ76_05415</name>
</gene>
<dbReference type="GO" id="GO:0003700">
    <property type="term" value="F:DNA-binding transcription factor activity"/>
    <property type="evidence" value="ECO:0007669"/>
    <property type="project" value="InterPro"/>
</dbReference>
<protein>
    <submittedName>
        <fullName evidence="2">Sigma-70 family RNA polymerase sigma factor</fullName>
    </submittedName>
</protein>
<dbReference type="Gene3D" id="1.10.10.10">
    <property type="entry name" value="Winged helix-like DNA-binding domain superfamily/Winged helix DNA-binding domain"/>
    <property type="match status" value="1"/>
</dbReference>
<evidence type="ECO:0000313" key="3">
    <source>
        <dbReference type="Proteomes" id="UP000431913"/>
    </source>
</evidence>
<name>A0A6I2U7Q6_9FIRM</name>
<accession>A0A6I2U7Q6</accession>
<organism evidence="2 3">
    <name type="scientific">Ruthenibacterium lactatiformans</name>
    <dbReference type="NCBI Taxonomy" id="1550024"/>
    <lineage>
        <taxon>Bacteria</taxon>
        <taxon>Bacillati</taxon>
        <taxon>Bacillota</taxon>
        <taxon>Clostridia</taxon>
        <taxon>Eubacteriales</taxon>
        <taxon>Oscillospiraceae</taxon>
        <taxon>Ruthenibacterium</taxon>
    </lineage>
</organism>
<dbReference type="Pfam" id="PF04545">
    <property type="entry name" value="Sigma70_r4"/>
    <property type="match status" value="1"/>
</dbReference>
<evidence type="ECO:0000259" key="1">
    <source>
        <dbReference type="Pfam" id="PF04545"/>
    </source>
</evidence>
<dbReference type="Proteomes" id="UP000431913">
    <property type="component" value="Unassembled WGS sequence"/>
</dbReference>
<dbReference type="AlphaFoldDB" id="A0A6I2U7Q6"/>
<dbReference type="CDD" id="cd06171">
    <property type="entry name" value="Sigma70_r4"/>
    <property type="match status" value="1"/>
</dbReference>
<reference evidence="2 3" key="1">
    <citation type="submission" date="2019-08" db="EMBL/GenBank/DDBJ databases">
        <title>In-depth cultivation of the pig gut microbiome towards novel bacterial diversity and tailored functional studies.</title>
        <authorList>
            <person name="Wylensek D."/>
            <person name="Hitch T.C.A."/>
            <person name="Clavel T."/>
        </authorList>
    </citation>
    <scope>NUCLEOTIDE SEQUENCE [LARGE SCALE GENOMIC DNA]</scope>
    <source>
        <strain evidence="2 3">WCA3-601-WT-6J</strain>
    </source>
</reference>
<dbReference type="SUPFAM" id="SSF88659">
    <property type="entry name" value="Sigma3 and sigma4 domains of RNA polymerase sigma factors"/>
    <property type="match status" value="1"/>
</dbReference>
<feature type="domain" description="RNA polymerase sigma-70 region 4" evidence="1">
    <location>
        <begin position="84"/>
        <end position="132"/>
    </location>
</feature>